<dbReference type="NCBIfam" id="TIGR01891">
    <property type="entry name" value="amidohydrolases"/>
    <property type="match status" value="1"/>
</dbReference>
<dbReference type="PIRSF" id="PIRSF005962">
    <property type="entry name" value="Pept_M20D_amidohydro"/>
    <property type="match status" value="1"/>
</dbReference>
<feature type="domain" description="Peptidase M20 dimerisation" evidence="2">
    <location>
        <begin position="190"/>
        <end position="290"/>
    </location>
</feature>
<dbReference type="Pfam" id="PF01546">
    <property type="entry name" value="Peptidase_M20"/>
    <property type="match status" value="1"/>
</dbReference>
<dbReference type="RefSeq" id="WP_084394172.1">
    <property type="nucleotide sequence ID" value="NZ_BMKF01000001.1"/>
</dbReference>
<dbReference type="Gene3D" id="3.40.630.10">
    <property type="entry name" value="Zn peptidases"/>
    <property type="match status" value="1"/>
</dbReference>
<dbReference type="InterPro" id="IPR036264">
    <property type="entry name" value="Bact_exopeptidase_dim_dom"/>
</dbReference>
<evidence type="ECO:0000259" key="2">
    <source>
        <dbReference type="Pfam" id="PF07687"/>
    </source>
</evidence>
<comment type="caution">
    <text evidence="3">The sequence shown here is derived from an EMBL/GenBank/DDBJ whole genome shotgun (WGS) entry which is preliminary data.</text>
</comment>
<dbReference type="CDD" id="cd03886">
    <property type="entry name" value="M20_Acy1"/>
    <property type="match status" value="1"/>
</dbReference>
<dbReference type="InterPro" id="IPR011650">
    <property type="entry name" value="Peptidase_M20_dimer"/>
</dbReference>
<evidence type="ECO:0000256" key="1">
    <source>
        <dbReference type="ARBA" id="ARBA00022801"/>
    </source>
</evidence>
<protein>
    <submittedName>
        <fullName evidence="3">Peptidase</fullName>
    </submittedName>
</protein>
<proteinExistence type="predicted"/>
<keyword evidence="1" id="KW-0378">Hydrolase</keyword>
<keyword evidence="4" id="KW-1185">Reference proteome</keyword>
<dbReference type="Gene3D" id="3.30.70.360">
    <property type="match status" value="1"/>
</dbReference>
<gene>
    <name evidence="3" type="ORF">GCM10011503_00170</name>
</gene>
<dbReference type="PANTHER" id="PTHR11014:SF63">
    <property type="entry name" value="METALLOPEPTIDASE, PUTATIVE (AFU_ORTHOLOGUE AFUA_6G09600)-RELATED"/>
    <property type="match status" value="1"/>
</dbReference>
<evidence type="ECO:0000313" key="3">
    <source>
        <dbReference type="EMBL" id="GGB55831.1"/>
    </source>
</evidence>
<dbReference type="NCBIfam" id="NF038260">
    <property type="entry name" value="ectoine_DoeB_2"/>
    <property type="match status" value="1"/>
</dbReference>
<accession>A0ABQ1IZG9</accession>
<dbReference type="InterPro" id="IPR017439">
    <property type="entry name" value="Amidohydrolase"/>
</dbReference>
<dbReference type="Proteomes" id="UP000628854">
    <property type="component" value="Unassembled WGS sequence"/>
</dbReference>
<dbReference type="EMBL" id="BMKF01000001">
    <property type="protein sequence ID" value="GGB55831.1"/>
    <property type="molecule type" value="Genomic_DNA"/>
</dbReference>
<evidence type="ECO:0000313" key="4">
    <source>
        <dbReference type="Proteomes" id="UP000628854"/>
    </source>
</evidence>
<reference evidence="4" key="1">
    <citation type="journal article" date="2019" name="Int. J. Syst. Evol. Microbiol.">
        <title>The Global Catalogue of Microorganisms (GCM) 10K type strain sequencing project: providing services to taxonomists for standard genome sequencing and annotation.</title>
        <authorList>
            <consortium name="The Broad Institute Genomics Platform"/>
            <consortium name="The Broad Institute Genome Sequencing Center for Infectious Disease"/>
            <person name="Wu L."/>
            <person name="Ma J."/>
        </authorList>
    </citation>
    <scope>NUCLEOTIDE SEQUENCE [LARGE SCALE GENOMIC DNA]</scope>
    <source>
        <strain evidence="4">CGMCC 1.15928</strain>
    </source>
</reference>
<dbReference type="SUPFAM" id="SSF55031">
    <property type="entry name" value="Bacterial exopeptidase dimerisation domain"/>
    <property type="match status" value="1"/>
</dbReference>
<dbReference type="SUPFAM" id="SSF53187">
    <property type="entry name" value="Zn-dependent exopeptidases"/>
    <property type="match status" value="1"/>
</dbReference>
<sequence>MEDVAFKTGSGAAASDWAVIQKASVDFRRNLHRRPELPWQEIETAATIRASLDRLGIPWRVCAGTGTVARIAPLAPGRHIGLRADIDALPIHEASSHAHVSTHDGCMHACGHDGHSAALMSTAAWLKAHEAALPGPVTLIFQPAEEGGHGAKKMIEDGALEGLDAIFGWHNWPAIPFGKAVCPDGAVMAGNGTFRILLKGSGGHASQPENTRDPVLAAAAVTMALQQIISRRITPQNAAVVSVTSIDAPSGETVIPDSARLAGSIRIANPSDRARIDAMITEIATAQAAAYGVEAAIELFPRYDATINDANAAETMRAAIAADLGNDWLHEELPVPIMASEDFSYYLKELPGAFALIGADDGNGHHEPCHSPRYDFNDRLLPIVTRIYARLAGAPLPPQSTSQQD</sequence>
<name>A0ABQ1IZG9_9PROT</name>
<dbReference type="Pfam" id="PF07687">
    <property type="entry name" value="M20_dimer"/>
    <property type="match status" value="1"/>
</dbReference>
<dbReference type="InterPro" id="IPR002933">
    <property type="entry name" value="Peptidase_M20"/>
</dbReference>
<organism evidence="3 4">
    <name type="scientific">Henriciella pelagia</name>
    <dbReference type="NCBI Taxonomy" id="1977912"/>
    <lineage>
        <taxon>Bacteria</taxon>
        <taxon>Pseudomonadati</taxon>
        <taxon>Pseudomonadota</taxon>
        <taxon>Alphaproteobacteria</taxon>
        <taxon>Hyphomonadales</taxon>
        <taxon>Hyphomonadaceae</taxon>
        <taxon>Henriciella</taxon>
    </lineage>
</organism>
<dbReference type="PANTHER" id="PTHR11014">
    <property type="entry name" value="PEPTIDASE M20 FAMILY MEMBER"/>
    <property type="match status" value="1"/>
</dbReference>